<dbReference type="RefSeq" id="WP_307356295.1">
    <property type="nucleotide sequence ID" value="NZ_BAAACJ010000031.1"/>
</dbReference>
<evidence type="ECO:0000313" key="3">
    <source>
        <dbReference type="Proteomes" id="UP001224418"/>
    </source>
</evidence>
<dbReference type="EMBL" id="JAUSWN010000018">
    <property type="protein sequence ID" value="MDQ0480353.1"/>
    <property type="molecule type" value="Genomic_DNA"/>
</dbReference>
<dbReference type="Proteomes" id="UP001224418">
    <property type="component" value="Unassembled WGS sequence"/>
</dbReference>
<evidence type="ECO:0000256" key="1">
    <source>
        <dbReference type="SAM" id="Phobius"/>
    </source>
</evidence>
<gene>
    <name evidence="2" type="ORF">QOZ93_002101</name>
</gene>
<organism evidence="2 3">
    <name type="scientific">Hathewaya limosa</name>
    <name type="common">Clostridium limosum</name>
    <dbReference type="NCBI Taxonomy" id="1536"/>
    <lineage>
        <taxon>Bacteria</taxon>
        <taxon>Bacillati</taxon>
        <taxon>Bacillota</taxon>
        <taxon>Clostridia</taxon>
        <taxon>Eubacteriales</taxon>
        <taxon>Clostridiaceae</taxon>
        <taxon>Hathewaya</taxon>
    </lineage>
</organism>
<protein>
    <submittedName>
        <fullName evidence="2">Uncharacterized protein</fullName>
    </submittedName>
</protein>
<proteinExistence type="predicted"/>
<comment type="caution">
    <text evidence="2">The sequence shown here is derived from an EMBL/GenBank/DDBJ whole genome shotgun (WGS) entry which is preliminary data.</text>
</comment>
<keyword evidence="1" id="KW-0812">Transmembrane</keyword>
<keyword evidence="3" id="KW-1185">Reference proteome</keyword>
<sequence length="53" mass="6006">MKLRALFEMFMAITFAFILAIFDKMARISDSMEGDSIGDDSRLGVNFNVNNKI</sequence>
<evidence type="ECO:0000313" key="2">
    <source>
        <dbReference type="EMBL" id="MDQ0480353.1"/>
    </source>
</evidence>
<name>A0ABU0JW37_HATLI</name>
<keyword evidence="1" id="KW-1133">Transmembrane helix</keyword>
<feature type="transmembrane region" description="Helical" evidence="1">
    <location>
        <begin position="6"/>
        <end position="22"/>
    </location>
</feature>
<accession>A0ABU0JW37</accession>
<reference evidence="2 3" key="1">
    <citation type="submission" date="2023-07" db="EMBL/GenBank/DDBJ databases">
        <title>Genomic Encyclopedia of Type Strains, Phase IV (KMG-IV): sequencing the most valuable type-strain genomes for metagenomic binning, comparative biology and taxonomic classification.</title>
        <authorList>
            <person name="Goeker M."/>
        </authorList>
    </citation>
    <scope>NUCLEOTIDE SEQUENCE [LARGE SCALE GENOMIC DNA]</scope>
    <source>
        <strain evidence="2 3">DSM 1400</strain>
    </source>
</reference>
<keyword evidence="1" id="KW-0472">Membrane</keyword>